<comment type="similarity">
    <text evidence="1">Belongs to the AHA1 family.</text>
</comment>
<accession>A0A4V6IMU2</accession>
<evidence type="ECO:0000256" key="1">
    <source>
        <dbReference type="ARBA" id="ARBA00006817"/>
    </source>
</evidence>
<dbReference type="InterPro" id="IPR023393">
    <property type="entry name" value="START-like_dom_sf"/>
</dbReference>
<name>A0A4V6IMU2_METTU</name>
<sequence length="174" mass="19325">MPLSSQTAASADALEPFVISRSFDAPRPLLWQALTDPERMAKWWGPKGFPVIAAKMDFRPGGSYLYGLRTPDGGAMWGRFIYEEIEEPARIVVITSFSDEKGGLARHPMSPTWPLETRSIFSLEDEGQRTKLTVSWLPINATDEERATFAGARDGMQKGWDGTLDQLADYLAGL</sequence>
<evidence type="ECO:0000313" key="3">
    <source>
        <dbReference type="EMBL" id="VFU09869.1"/>
    </source>
</evidence>
<proteinExistence type="inferred from homology"/>
<dbReference type="RefSeq" id="WP_134490392.1">
    <property type="nucleotide sequence ID" value="NZ_CP139089.1"/>
</dbReference>
<dbReference type="Gene3D" id="3.30.530.20">
    <property type="match status" value="1"/>
</dbReference>
<gene>
    <name evidence="3" type="ORF">MTUNDRAET4_2982</name>
</gene>
<organism evidence="3 4">
    <name type="scientific">Methylocella tundrae</name>
    <dbReference type="NCBI Taxonomy" id="227605"/>
    <lineage>
        <taxon>Bacteria</taxon>
        <taxon>Pseudomonadati</taxon>
        <taxon>Pseudomonadota</taxon>
        <taxon>Alphaproteobacteria</taxon>
        <taxon>Hyphomicrobiales</taxon>
        <taxon>Beijerinckiaceae</taxon>
        <taxon>Methylocella</taxon>
    </lineage>
</organism>
<dbReference type="SUPFAM" id="SSF55961">
    <property type="entry name" value="Bet v1-like"/>
    <property type="match status" value="1"/>
</dbReference>
<evidence type="ECO:0000313" key="4">
    <source>
        <dbReference type="Proteomes" id="UP000294360"/>
    </source>
</evidence>
<dbReference type="CDD" id="cd07814">
    <property type="entry name" value="SRPBCC_CalC_Aha1-like"/>
    <property type="match status" value="1"/>
</dbReference>
<dbReference type="Pfam" id="PF08327">
    <property type="entry name" value="AHSA1"/>
    <property type="match status" value="1"/>
</dbReference>
<dbReference type="AlphaFoldDB" id="A0A4V6IMU2"/>
<evidence type="ECO:0000259" key="2">
    <source>
        <dbReference type="Pfam" id="PF08327"/>
    </source>
</evidence>
<feature type="domain" description="Activator of Hsp90 ATPase homologue 1/2-like C-terminal" evidence="2">
    <location>
        <begin position="24"/>
        <end position="171"/>
    </location>
</feature>
<dbReference type="OrthoDB" id="9805228at2"/>
<dbReference type="EMBL" id="LR536450">
    <property type="protein sequence ID" value="VFU09869.1"/>
    <property type="molecule type" value="Genomic_DNA"/>
</dbReference>
<dbReference type="KEGG" id="mtun:MTUNDRAET4_2982"/>
<dbReference type="Proteomes" id="UP000294360">
    <property type="component" value="Chromosome"/>
</dbReference>
<protein>
    <submittedName>
        <fullName evidence="3">Activator of Hsp90 ATPase 1 family protein</fullName>
    </submittedName>
</protein>
<dbReference type="InterPro" id="IPR013538">
    <property type="entry name" value="ASHA1/2-like_C"/>
</dbReference>
<reference evidence="3 4" key="1">
    <citation type="submission" date="2019-03" db="EMBL/GenBank/DDBJ databases">
        <authorList>
            <person name="Kox A.R. M."/>
        </authorList>
    </citation>
    <scope>NUCLEOTIDE SEQUENCE [LARGE SCALE GENOMIC DNA]</scope>
    <source>
        <strain evidence="3">MTUNDRAET4 annotated genome</strain>
    </source>
</reference>